<dbReference type="OrthoDB" id="2799179at2759"/>
<protein>
    <recommendedName>
        <fullName evidence="3">F-box domain-containing protein</fullName>
    </recommendedName>
</protein>
<accession>A0A2G8SRQ4</accession>
<proteinExistence type="predicted"/>
<name>A0A2G8SRQ4_9APHY</name>
<evidence type="ECO:0000313" key="1">
    <source>
        <dbReference type="EMBL" id="PIL36449.1"/>
    </source>
</evidence>
<keyword evidence="2" id="KW-1185">Reference proteome</keyword>
<dbReference type="EMBL" id="AYKW01000001">
    <property type="protein sequence ID" value="PIL36449.1"/>
    <property type="molecule type" value="Genomic_DNA"/>
</dbReference>
<sequence length="502" mass="57206">MTSKRLREASMPILFSSCYQRLEYPAAAEDIIPQKLWQYVRTLHLKCVCRPLRAFPHTVYDDAHPPTDPVVCGAFHRWLTDVAVRKMPRLTEVVFDNCKYIPVHGLPWRTVRAMLTIPNLHHFAIASLRICPTADDTVEWGDSGLQPSAALSSFRYWVRDPTPTRSFPAEERGLDTVVRAFHASLETLDLPSEPAPIQLMCSLSWPRLRELRLRGLRWTTPSTPIVSLFACMPHLRTLVLQLYEPEHVDARAVWPRGFSATYPWPELEYLSISHPDADDDIYAHLPPTLRGLALRSWPHFCVQIKNDNEYPPRDLRWSFPMANASSILRILQRCGTPDLRTLELEYEVDEPGVDAELLQYVAASFPRLRTLELHRYRNGDPVVPTAEIARYLSPLAELAMLKLHLDFPGTPPPAFSPADQRRFCNSKALAAYDVTLRSTAATFASALTYTSPSLREIWVLRYVAYRGPMWADFSVIRADGGAPGAAEVRVQRQDGRFYMSRT</sequence>
<comment type="caution">
    <text evidence="1">The sequence shown here is derived from an EMBL/GenBank/DDBJ whole genome shotgun (WGS) entry which is preliminary data.</text>
</comment>
<reference evidence="1 2" key="1">
    <citation type="journal article" date="2015" name="Sci. Rep.">
        <title>Chromosome-level genome map provides insights into diverse defense mechanisms in the medicinal fungus Ganoderma sinense.</title>
        <authorList>
            <person name="Zhu Y."/>
            <person name="Xu J."/>
            <person name="Sun C."/>
            <person name="Zhou S."/>
            <person name="Xu H."/>
            <person name="Nelson D.R."/>
            <person name="Qian J."/>
            <person name="Song J."/>
            <person name="Luo H."/>
            <person name="Xiang L."/>
            <person name="Li Y."/>
            <person name="Xu Z."/>
            <person name="Ji A."/>
            <person name="Wang L."/>
            <person name="Lu S."/>
            <person name="Hayward A."/>
            <person name="Sun W."/>
            <person name="Li X."/>
            <person name="Schwartz D.C."/>
            <person name="Wang Y."/>
            <person name="Chen S."/>
        </authorList>
    </citation>
    <scope>NUCLEOTIDE SEQUENCE [LARGE SCALE GENOMIC DNA]</scope>
    <source>
        <strain evidence="1 2">ZZ0214-1</strain>
    </source>
</reference>
<evidence type="ECO:0008006" key="3">
    <source>
        <dbReference type="Google" id="ProtNLM"/>
    </source>
</evidence>
<gene>
    <name evidence="1" type="ORF">GSI_00138</name>
</gene>
<dbReference type="SUPFAM" id="SSF52047">
    <property type="entry name" value="RNI-like"/>
    <property type="match status" value="1"/>
</dbReference>
<dbReference type="Proteomes" id="UP000230002">
    <property type="component" value="Unassembled WGS sequence"/>
</dbReference>
<organism evidence="1 2">
    <name type="scientific">Ganoderma sinense ZZ0214-1</name>
    <dbReference type="NCBI Taxonomy" id="1077348"/>
    <lineage>
        <taxon>Eukaryota</taxon>
        <taxon>Fungi</taxon>
        <taxon>Dikarya</taxon>
        <taxon>Basidiomycota</taxon>
        <taxon>Agaricomycotina</taxon>
        <taxon>Agaricomycetes</taxon>
        <taxon>Polyporales</taxon>
        <taxon>Polyporaceae</taxon>
        <taxon>Ganoderma</taxon>
    </lineage>
</organism>
<dbReference type="InterPro" id="IPR032675">
    <property type="entry name" value="LRR_dom_sf"/>
</dbReference>
<evidence type="ECO:0000313" key="2">
    <source>
        <dbReference type="Proteomes" id="UP000230002"/>
    </source>
</evidence>
<dbReference type="Gene3D" id="3.80.10.10">
    <property type="entry name" value="Ribonuclease Inhibitor"/>
    <property type="match status" value="1"/>
</dbReference>
<dbReference type="AlphaFoldDB" id="A0A2G8SRQ4"/>